<dbReference type="Pfam" id="PF13811">
    <property type="entry name" value="DUF4186"/>
    <property type="match status" value="1"/>
</dbReference>
<evidence type="ECO:0000313" key="2">
    <source>
        <dbReference type="Proteomes" id="UP000469215"/>
    </source>
</evidence>
<protein>
    <submittedName>
        <fullName evidence="1">DUF4186 family protein</fullName>
    </submittedName>
</protein>
<keyword evidence="2" id="KW-1185">Reference proteome</keyword>
<evidence type="ECO:0000313" key="1">
    <source>
        <dbReference type="EMBL" id="MYM19004.1"/>
    </source>
</evidence>
<proteinExistence type="predicted"/>
<name>A0A6N9H5V1_9MICO</name>
<gene>
    <name evidence="1" type="ORF">GSY69_03170</name>
</gene>
<comment type="caution">
    <text evidence="1">The sequence shown here is derived from an EMBL/GenBank/DDBJ whole genome shotgun (WGS) entry which is preliminary data.</text>
</comment>
<organism evidence="1 2">
    <name type="scientific">Brevibacterium rongguiense</name>
    <dbReference type="NCBI Taxonomy" id="2695267"/>
    <lineage>
        <taxon>Bacteria</taxon>
        <taxon>Bacillati</taxon>
        <taxon>Actinomycetota</taxon>
        <taxon>Actinomycetes</taxon>
        <taxon>Micrococcales</taxon>
        <taxon>Brevibacteriaceae</taxon>
        <taxon>Brevibacterium</taxon>
    </lineage>
</organism>
<dbReference type="Proteomes" id="UP000469215">
    <property type="component" value="Unassembled WGS sequence"/>
</dbReference>
<sequence>MDTLALDAVLLRLARSSFRARFHLRGGEQEYVRSRGMATVRCHAQDFIGSRLAPARPAKDGQQTPWGGHPVFRGQHATATCCRTCLERNHGFARGQPLTQDQQAYILDLLCRWIERQAAVAGGAPGADHQSALF</sequence>
<dbReference type="InterPro" id="IPR020378">
    <property type="entry name" value="DUF4186"/>
</dbReference>
<reference evidence="1 2" key="1">
    <citation type="submission" date="2020-01" db="EMBL/GenBank/DDBJ databases">
        <authorList>
            <person name="Deng T."/>
        </authorList>
    </citation>
    <scope>NUCLEOTIDE SEQUENCE [LARGE SCALE GENOMIC DNA]</scope>
    <source>
        <strain evidence="1 2">5221</strain>
    </source>
</reference>
<dbReference type="AlphaFoldDB" id="A0A6N9H5V1"/>
<dbReference type="EMBL" id="WWEQ01000008">
    <property type="protein sequence ID" value="MYM19004.1"/>
    <property type="molecule type" value="Genomic_DNA"/>
</dbReference>
<accession>A0A6N9H5V1</accession>
<dbReference type="RefSeq" id="WP_160952444.1">
    <property type="nucleotide sequence ID" value="NZ_WWEQ01000008.1"/>
</dbReference>